<evidence type="ECO:0000256" key="6">
    <source>
        <dbReference type="SAM" id="Phobius"/>
    </source>
</evidence>
<dbReference type="PANTHER" id="PTHR42861">
    <property type="entry name" value="CALCIUM-TRANSPORTING ATPASE"/>
    <property type="match status" value="1"/>
</dbReference>
<gene>
    <name evidence="7" type="ORF">LACBIDRAFT_326747</name>
</gene>
<dbReference type="Proteomes" id="UP000001194">
    <property type="component" value="Unassembled WGS sequence"/>
</dbReference>
<feature type="compositionally biased region" description="Low complexity" evidence="5">
    <location>
        <begin position="1"/>
        <end position="14"/>
    </location>
</feature>
<keyword evidence="8" id="KW-1185">Reference proteome</keyword>
<evidence type="ECO:0000256" key="4">
    <source>
        <dbReference type="ARBA" id="ARBA00023136"/>
    </source>
</evidence>
<proteinExistence type="predicted"/>
<dbReference type="Gene3D" id="1.20.1110.10">
    <property type="entry name" value="Calcium-transporting ATPase, transmembrane domain"/>
    <property type="match status" value="1"/>
</dbReference>
<keyword evidence="2 6" id="KW-0812">Transmembrane</keyword>
<organism evidence="8">
    <name type="scientific">Laccaria bicolor (strain S238N-H82 / ATCC MYA-4686)</name>
    <name type="common">Bicoloured deceiver</name>
    <name type="synonym">Laccaria laccata var. bicolor</name>
    <dbReference type="NCBI Taxonomy" id="486041"/>
    <lineage>
        <taxon>Eukaryota</taxon>
        <taxon>Fungi</taxon>
        <taxon>Dikarya</taxon>
        <taxon>Basidiomycota</taxon>
        <taxon>Agaricomycotina</taxon>
        <taxon>Agaricomycetes</taxon>
        <taxon>Agaricomycetidae</taxon>
        <taxon>Agaricales</taxon>
        <taxon>Agaricineae</taxon>
        <taxon>Hydnangiaceae</taxon>
        <taxon>Laccaria</taxon>
    </lineage>
</organism>
<keyword evidence="3 6" id="KW-1133">Transmembrane helix</keyword>
<dbReference type="InterPro" id="IPR023298">
    <property type="entry name" value="ATPase_P-typ_TM_dom_sf"/>
</dbReference>
<dbReference type="HOGENOM" id="CLU_863480_0_0_1"/>
<evidence type="ECO:0000256" key="3">
    <source>
        <dbReference type="ARBA" id="ARBA00022989"/>
    </source>
</evidence>
<dbReference type="SUPFAM" id="SSF81665">
    <property type="entry name" value="Calcium ATPase, transmembrane domain M"/>
    <property type="match status" value="1"/>
</dbReference>
<dbReference type="GeneID" id="6076578"/>
<evidence type="ECO:0000313" key="7">
    <source>
        <dbReference type="EMBL" id="EDR08363.1"/>
    </source>
</evidence>
<dbReference type="PRINTS" id="PR00119">
    <property type="entry name" value="CATATPASE"/>
</dbReference>
<evidence type="ECO:0000256" key="1">
    <source>
        <dbReference type="ARBA" id="ARBA00004370"/>
    </source>
</evidence>
<dbReference type="EMBL" id="DS547101">
    <property type="protein sequence ID" value="EDR08363.1"/>
    <property type="molecule type" value="Genomic_DNA"/>
</dbReference>
<keyword evidence="4 6" id="KW-0472">Membrane</keyword>
<reference evidence="7 8" key="1">
    <citation type="journal article" date="2008" name="Nature">
        <title>The genome of Laccaria bicolor provides insights into mycorrhizal symbiosis.</title>
        <authorList>
            <person name="Martin F."/>
            <person name="Aerts A."/>
            <person name="Ahren D."/>
            <person name="Brun A."/>
            <person name="Danchin E.G.J."/>
            <person name="Duchaussoy F."/>
            <person name="Gibon J."/>
            <person name="Kohler A."/>
            <person name="Lindquist E."/>
            <person name="Pereda V."/>
            <person name="Salamov A."/>
            <person name="Shapiro H.J."/>
            <person name="Wuyts J."/>
            <person name="Blaudez D."/>
            <person name="Buee M."/>
            <person name="Brokstein P."/>
            <person name="Canbaeck B."/>
            <person name="Cohen D."/>
            <person name="Courty P.E."/>
            <person name="Coutinho P.M."/>
            <person name="Delaruelle C."/>
            <person name="Detter J.C."/>
            <person name="Deveau A."/>
            <person name="DiFazio S."/>
            <person name="Duplessis S."/>
            <person name="Fraissinet-Tachet L."/>
            <person name="Lucic E."/>
            <person name="Frey-Klett P."/>
            <person name="Fourrey C."/>
            <person name="Feussner I."/>
            <person name="Gay G."/>
            <person name="Grimwood J."/>
            <person name="Hoegger P.J."/>
            <person name="Jain P."/>
            <person name="Kilaru S."/>
            <person name="Labbe J."/>
            <person name="Lin Y.C."/>
            <person name="Legue V."/>
            <person name="Le Tacon F."/>
            <person name="Marmeisse R."/>
            <person name="Melayah D."/>
            <person name="Montanini B."/>
            <person name="Muratet M."/>
            <person name="Nehls U."/>
            <person name="Niculita-Hirzel H."/>
            <person name="Oudot-Le Secq M.P."/>
            <person name="Peter M."/>
            <person name="Quesneville H."/>
            <person name="Rajashekar B."/>
            <person name="Reich M."/>
            <person name="Rouhier N."/>
            <person name="Schmutz J."/>
            <person name="Yin T."/>
            <person name="Chalot M."/>
            <person name="Henrissat B."/>
            <person name="Kuees U."/>
            <person name="Lucas S."/>
            <person name="Van de Peer Y."/>
            <person name="Podila G.K."/>
            <person name="Polle A."/>
            <person name="Pukkila P.J."/>
            <person name="Richardson P.M."/>
            <person name="Rouze P."/>
            <person name="Sanders I.R."/>
            <person name="Stajich J.E."/>
            <person name="Tunlid A."/>
            <person name="Tuskan G."/>
            <person name="Grigoriev I.V."/>
        </authorList>
    </citation>
    <scope>NUCLEOTIDE SEQUENCE [LARGE SCALE GENOMIC DNA]</scope>
    <source>
        <strain evidence="8">S238N-H82 / ATCC MYA-4686</strain>
    </source>
</reference>
<feature type="region of interest" description="Disordered" evidence="5">
    <location>
        <begin position="1"/>
        <end position="29"/>
    </location>
</feature>
<evidence type="ECO:0000256" key="2">
    <source>
        <dbReference type="ARBA" id="ARBA00022692"/>
    </source>
</evidence>
<dbReference type="InterPro" id="IPR023214">
    <property type="entry name" value="HAD_sf"/>
</dbReference>
<dbReference type="OrthoDB" id="158672at2759"/>
<dbReference type="KEGG" id="lbc:LACBIDRAFT_326747"/>
<feature type="transmembrane region" description="Helical" evidence="6">
    <location>
        <begin position="223"/>
        <end position="246"/>
    </location>
</feature>
<name>B0D9J5_LACBS</name>
<feature type="transmembrane region" description="Helical" evidence="6">
    <location>
        <begin position="292"/>
        <end position="314"/>
    </location>
</feature>
<protein>
    <submittedName>
        <fullName evidence="7">Mg transporting ATPase</fullName>
    </submittedName>
</protein>
<dbReference type="SUPFAM" id="SSF56784">
    <property type="entry name" value="HAD-like"/>
    <property type="match status" value="1"/>
</dbReference>
<sequence>MYNHASSSSSPSASTKLDDFKPNKASPLTVDAGQSKFSLATLPAKVARNLGILPSKSSSPDHLSIPEDEKDLMITGSQLAALSTGQAAKFDVALEWCIIFAKVLIRNFKSWKANGVNDALAIRVADVGISVDSGTEIAKEATDVILLEKSLDAIAHRVLFINTIKYIKMATSSNFNNVFSVLVALAWLPYQPIQPLQLLFQNLLDNVDPEYLTAPTTWNARSIACFMIFLGPTYSIFDICTFLINWYPFGIQDQHSPLVPLAQTNWFLEVFAIPYIPKLSAVLGMSRPKPEFYGFLAAMVMGYVILVHIVKVIYQHMFKEWL</sequence>
<evidence type="ECO:0000256" key="5">
    <source>
        <dbReference type="SAM" id="MobiDB-lite"/>
    </source>
</evidence>
<dbReference type="Gene3D" id="3.40.50.1000">
    <property type="entry name" value="HAD superfamily/HAD-like"/>
    <property type="match status" value="1"/>
</dbReference>
<dbReference type="InterPro" id="IPR036412">
    <property type="entry name" value="HAD-like_sf"/>
</dbReference>
<dbReference type="RefSeq" id="XP_001880588.1">
    <property type="nucleotide sequence ID" value="XM_001880553.1"/>
</dbReference>
<dbReference type="InParanoid" id="B0D9J5"/>
<dbReference type="GO" id="GO:0016020">
    <property type="term" value="C:membrane"/>
    <property type="evidence" value="ECO:0007669"/>
    <property type="project" value="UniProtKB-SubCell"/>
</dbReference>
<dbReference type="AlphaFoldDB" id="B0D9J5"/>
<dbReference type="STRING" id="486041.B0D9J5"/>
<accession>B0D9J5</accession>
<comment type="subcellular location">
    <subcellularLocation>
        <location evidence="1">Membrane</location>
    </subcellularLocation>
</comment>
<evidence type="ECO:0000313" key="8">
    <source>
        <dbReference type="Proteomes" id="UP000001194"/>
    </source>
</evidence>